<evidence type="ECO:0000313" key="2">
    <source>
        <dbReference type="WBParaSite" id="Pan_g717.t1"/>
    </source>
</evidence>
<reference evidence="1" key="1">
    <citation type="journal article" date="2013" name="Genetics">
        <title>The draft genome and transcriptome of Panagrellus redivivus are shaped by the harsh demands of a free-living lifestyle.</title>
        <authorList>
            <person name="Srinivasan J."/>
            <person name="Dillman A.R."/>
            <person name="Macchietto M.G."/>
            <person name="Heikkinen L."/>
            <person name="Lakso M."/>
            <person name="Fracchia K.M."/>
            <person name="Antoshechkin I."/>
            <person name="Mortazavi A."/>
            <person name="Wong G."/>
            <person name="Sternberg P.W."/>
        </authorList>
    </citation>
    <scope>NUCLEOTIDE SEQUENCE [LARGE SCALE GENOMIC DNA]</scope>
    <source>
        <strain evidence="1">MT8872</strain>
    </source>
</reference>
<evidence type="ECO:0000313" key="1">
    <source>
        <dbReference type="Proteomes" id="UP000492821"/>
    </source>
</evidence>
<organism evidence="1 2">
    <name type="scientific">Panagrellus redivivus</name>
    <name type="common">Microworm</name>
    <dbReference type="NCBI Taxonomy" id="6233"/>
    <lineage>
        <taxon>Eukaryota</taxon>
        <taxon>Metazoa</taxon>
        <taxon>Ecdysozoa</taxon>
        <taxon>Nematoda</taxon>
        <taxon>Chromadorea</taxon>
        <taxon>Rhabditida</taxon>
        <taxon>Tylenchina</taxon>
        <taxon>Panagrolaimomorpha</taxon>
        <taxon>Panagrolaimoidea</taxon>
        <taxon>Panagrolaimidae</taxon>
        <taxon>Panagrellus</taxon>
    </lineage>
</organism>
<dbReference type="AlphaFoldDB" id="A0A7E4W5A1"/>
<protein>
    <submittedName>
        <fullName evidence="2">Uncharacterized protein</fullName>
    </submittedName>
</protein>
<dbReference type="Proteomes" id="UP000492821">
    <property type="component" value="Unassembled WGS sequence"/>
</dbReference>
<proteinExistence type="predicted"/>
<reference evidence="2" key="2">
    <citation type="submission" date="2020-10" db="UniProtKB">
        <authorList>
            <consortium name="WormBaseParasite"/>
        </authorList>
    </citation>
    <scope>IDENTIFICATION</scope>
</reference>
<dbReference type="WBParaSite" id="Pan_g717.t1">
    <property type="protein sequence ID" value="Pan_g717.t1"/>
    <property type="gene ID" value="Pan_g717"/>
</dbReference>
<name>A0A7E4W5A1_PANRE</name>
<accession>A0A7E4W5A1</accession>
<sequence>MRFKLLQMAREWYHSNPHRILSRKKWHRAKFHGGNAVVEGVKVELRRRSRSWGEFPMRTHSSYPSDKWVWRGCHEWHEMLALGLFEMPKTIVALSEVDRVPTNRFDLESGATTTSLTAESMPQMCSQMPLMFLAQKNGTGPLAMPSKMQSFRRKRVDFERACSIRN</sequence>
<keyword evidence="1" id="KW-1185">Reference proteome</keyword>